<keyword evidence="4 5" id="KW-0472">Membrane</keyword>
<dbReference type="AlphaFoldDB" id="A0A0C3EJF2"/>
<dbReference type="InParanoid" id="A0A0C3EJF2"/>
<reference evidence="8" key="2">
    <citation type="submission" date="2015-01" db="EMBL/GenBank/DDBJ databases">
        <title>Evolutionary Origins and Diversification of the Mycorrhizal Mutualists.</title>
        <authorList>
            <consortium name="DOE Joint Genome Institute"/>
            <consortium name="Mycorrhizal Genomics Consortium"/>
            <person name="Kohler A."/>
            <person name="Kuo A."/>
            <person name="Nagy L.G."/>
            <person name="Floudas D."/>
            <person name="Copeland A."/>
            <person name="Barry K.W."/>
            <person name="Cichocki N."/>
            <person name="Veneault-Fourrey C."/>
            <person name="LaButti K."/>
            <person name="Lindquist E.A."/>
            <person name="Lipzen A."/>
            <person name="Lundell T."/>
            <person name="Morin E."/>
            <person name="Murat C."/>
            <person name="Riley R."/>
            <person name="Ohm R."/>
            <person name="Sun H."/>
            <person name="Tunlid A."/>
            <person name="Henrissat B."/>
            <person name="Grigoriev I.V."/>
            <person name="Hibbett D.S."/>
            <person name="Martin F."/>
        </authorList>
    </citation>
    <scope>NUCLEOTIDE SEQUENCE [LARGE SCALE GENOMIC DNA]</scope>
    <source>
        <strain evidence="8">Foug A</strain>
    </source>
</reference>
<dbReference type="Proteomes" id="UP000053989">
    <property type="component" value="Unassembled WGS sequence"/>
</dbReference>
<dbReference type="OrthoDB" id="408954at2759"/>
<evidence type="ECO:0000256" key="4">
    <source>
        <dbReference type="ARBA" id="ARBA00023136"/>
    </source>
</evidence>
<keyword evidence="2 5" id="KW-0812">Transmembrane</keyword>
<organism evidence="7 8">
    <name type="scientific">Scleroderma citrinum Foug A</name>
    <dbReference type="NCBI Taxonomy" id="1036808"/>
    <lineage>
        <taxon>Eukaryota</taxon>
        <taxon>Fungi</taxon>
        <taxon>Dikarya</taxon>
        <taxon>Basidiomycota</taxon>
        <taxon>Agaricomycotina</taxon>
        <taxon>Agaricomycetes</taxon>
        <taxon>Agaricomycetidae</taxon>
        <taxon>Boletales</taxon>
        <taxon>Sclerodermatineae</taxon>
        <taxon>Sclerodermataceae</taxon>
        <taxon>Scleroderma</taxon>
    </lineage>
</organism>
<keyword evidence="3 5" id="KW-1133">Transmembrane helix</keyword>
<dbReference type="InterPro" id="IPR050307">
    <property type="entry name" value="Sterol_Desaturase_Related"/>
</dbReference>
<gene>
    <name evidence="7" type="ORF">SCLCIDRAFT_1209433</name>
</gene>
<dbReference type="GO" id="GO:0008610">
    <property type="term" value="P:lipid biosynthetic process"/>
    <property type="evidence" value="ECO:0007669"/>
    <property type="project" value="InterPro"/>
</dbReference>
<dbReference type="EMBL" id="KN822010">
    <property type="protein sequence ID" value="KIM68056.1"/>
    <property type="molecule type" value="Genomic_DNA"/>
</dbReference>
<sequence length="317" mass="36406">MTCPSSAGGLETNLLSSAIPFYFVAGKDLVGGIPDTVLSLVAHHVVYWVLSVAFDILDHSGWKWLDRYRVHDPDGSKPRNLASRSQVVVSVVAQQVMQTVLGLTFLEEAPHISLFRCERELAAVESALLGFAQLRFIPNLLAGMLALYKSEIAYWVYWWIIPVSQIILAMIIFDTWMYFGHRMMHVNKFLYKHVHSIHHRLYAPYAFGALYGHVGEGFIQDVLGSLVASSVTGLTPRQNLFFFTFSVVRVIDQHSGYRFPYNPLGWWSKNDSEYHAIHHQASGMKYNFSQPLFIHWDVLMGTRMTRKQLEERRRKRQ</sequence>
<comment type="subcellular location">
    <subcellularLocation>
        <location evidence="1">Membrane</location>
    </subcellularLocation>
</comment>
<evidence type="ECO:0000313" key="8">
    <source>
        <dbReference type="Proteomes" id="UP000053989"/>
    </source>
</evidence>
<dbReference type="FunCoup" id="A0A0C3EJF2">
    <property type="interactions" value="104"/>
</dbReference>
<feature type="domain" description="Fatty acid hydroxylase" evidence="6">
    <location>
        <begin position="167"/>
        <end position="302"/>
    </location>
</feature>
<feature type="transmembrane region" description="Helical" evidence="5">
    <location>
        <begin position="154"/>
        <end position="179"/>
    </location>
</feature>
<reference evidence="7 8" key="1">
    <citation type="submission" date="2014-04" db="EMBL/GenBank/DDBJ databases">
        <authorList>
            <consortium name="DOE Joint Genome Institute"/>
            <person name="Kuo A."/>
            <person name="Kohler A."/>
            <person name="Nagy L.G."/>
            <person name="Floudas D."/>
            <person name="Copeland A."/>
            <person name="Barry K.W."/>
            <person name="Cichocki N."/>
            <person name="Veneault-Fourrey C."/>
            <person name="LaButti K."/>
            <person name="Lindquist E.A."/>
            <person name="Lipzen A."/>
            <person name="Lundell T."/>
            <person name="Morin E."/>
            <person name="Murat C."/>
            <person name="Sun H."/>
            <person name="Tunlid A."/>
            <person name="Henrissat B."/>
            <person name="Grigoriev I.V."/>
            <person name="Hibbett D.S."/>
            <person name="Martin F."/>
            <person name="Nordberg H.P."/>
            <person name="Cantor M.N."/>
            <person name="Hua S.X."/>
        </authorList>
    </citation>
    <scope>NUCLEOTIDE SEQUENCE [LARGE SCALE GENOMIC DNA]</scope>
    <source>
        <strain evidence="7 8">Foug A</strain>
    </source>
</reference>
<name>A0A0C3EJF2_9AGAM</name>
<accession>A0A0C3EJF2</accession>
<dbReference type="InterPro" id="IPR006694">
    <property type="entry name" value="Fatty_acid_hydroxylase"/>
</dbReference>
<dbReference type="PANTHER" id="PTHR11863">
    <property type="entry name" value="STEROL DESATURASE"/>
    <property type="match status" value="1"/>
</dbReference>
<dbReference type="Pfam" id="PF04116">
    <property type="entry name" value="FA_hydroxylase"/>
    <property type="match status" value="1"/>
</dbReference>
<feature type="transmembrane region" description="Helical" evidence="5">
    <location>
        <begin position="126"/>
        <end position="148"/>
    </location>
</feature>
<evidence type="ECO:0000256" key="5">
    <source>
        <dbReference type="SAM" id="Phobius"/>
    </source>
</evidence>
<evidence type="ECO:0000313" key="7">
    <source>
        <dbReference type="EMBL" id="KIM68056.1"/>
    </source>
</evidence>
<protein>
    <recommendedName>
        <fullName evidence="6">Fatty acid hydroxylase domain-containing protein</fullName>
    </recommendedName>
</protein>
<dbReference type="GO" id="GO:0016020">
    <property type="term" value="C:membrane"/>
    <property type="evidence" value="ECO:0007669"/>
    <property type="project" value="UniProtKB-SubCell"/>
</dbReference>
<evidence type="ECO:0000259" key="6">
    <source>
        <dbReference type="Pfam" id="PF04116"/>
    </source>
</evidence>
<dbReference type="HOGENOM" id="CLU_043293_1_1_1"/>
<evidence type="ECO:0000256" key="3">
    <source>
        <dbReference type="ARBA" id="ARBA00022989"/>
    </source>
</evidence>
<evidence type="ECO:0000256" key="2">
    <source>
        <dbReference type="ARBA" id="ARBA00022692"/>
    </source>
</evidence>
<evidence type="ECO:0000256" key="1">
    <source>
        <dbReference type="ARBA" id="ARBA00004370"/>
    </source>
</evidence>
<dbReference type="STRING" id="1036808.A0A0C3EJF2"/>
<keyword evidence="8" id="KW-1185">Reference proteome</keyword>
<proteinExistence type="predicted"/>
<dbReference type="GO" id="GO:0016491">
    <property type="term" value="F:oxidoreductase activity"/>
    <property type="evidence" value="ECO:0007669"/>
    <property type="project" value="InterPro"/>
</dbReference>
<dbReference type="GO" id="GO:0005506">
    <property type="term" value="F:iron ion binding"/>
    <property type="evidence" value="ECO:0007669"/>
    <property type="project" value="InterPro"/>
</dbReference>